<evidence type="ECO:0000256" key="5">
    <source>
        <dbReference type="ARBA" id="ARBA00022692"/>
    </source>
</evidence>
<accession>A0A090LB02</accession>
<keyword evidence="3 11" id="KW-0444">Lipid biosynthesis</keyword>
<dbReference type="CTD" id="36377653"/>
<evidence type="ECO:0000256" key="4">
    <source>
        <dbReference type="ARBA" id="ARBA00022679"/>
    </source>
</evidence>
<feature type="transmembrane region" description="Helical" evidence="11">
    <location>
        <begin position="48"/>
        <end position="67"/>
    </location>
</feature>
<dbReference type="GO" id="GO:0009922">
    <property type="term" value="F:fatty acid elongase activity"/>
    <property type="evidence" value="ECO:0007669"/>
    <property type="project" value="UniProtKB-EC"/>
</dbReference>
<evidence type="ECO:0000256" key="2">
    <source>
        <dbReference type="ARBA" id="ARBA00005194"/>
    </source>
</evidence>
<evidence type="ECO:0000256" key="3">
    <source>
        <dbReference type="ARBA" id="ARBA00022516"/>
    </source>
</evidence>
<reference evidence="14" key="2">
    <citation type="submission" date="2020-12" db="UniProtKB">
        <authorList>
            <consortium name="WormBaseParasite"/>
        </authorList>
    </citation>
    <scope>IDENTIFICATION</scope>
</reference>
<dbReference type="InterPro" id="IPR002076">
    <property type="entry name" value="ELO_fam"/>
</dbReference>
<dbReference type="GO" id="GO:0042761">
    <property type="term" value="P:very long-chain fatty acid biosynthetic process"/>
    <property type="evidence" value="ECO:0007669"/>
    <property type="project" value="TreeGrafter"/>
</dbReference>
<reference evidence="12 13" key="1">
    <citation type="submission" date="2014-09" db="EMBL/GenBank/DDBJ databases">
        <authorList>
            <person name="Martin A.A."/>
        </authorList>
    </citation>
    <scope>NUCLEOTIDE SEQUENCE</scope>
    <source>
        <strain evidence="13">ED321</strain>
        <strain evidence="12">ED321 Heterogonic</strain>
    </source>
</reference>
<dbReference type="PANTHER" id="PTHR11157">
    <property type="entry name" value="FATTY ACID ACYL TRANSFERASE-RELATED"/>
    <property type="match status" value="1"/>
</dbReference>
<dbReference type="STRING" id="34506.A0A090LB02"/>
<evidence type="ECO:0000313" key="15">
    <source>
        <dbReference type="WormBase" id="SRAE_1000354100"/>
    </source>
</evidence>
<protein>
    <recommendedName>
        <fullName evidence="11">Elongation of very long chain fatty acids protein</fullName>
        <ecNumber evidence="11">2.3.1.199</ecNumber>
    </recommendedName>
    <alternativeName>
        <fullName evidence="11">Very-long-chain 3-oxoacyl-CoA synthase</fullName>
    </alternativeName>
</protein>
<feature type="transmembrane region" description="Helical" evidence="11">
    <location>
        <begin position="181"/>
        <end position="199"/>
    </location>
</feature>
<keyword evidence="4 11" id="KW-0808">Transferase</keyword>
<dbReference type="GO" id="GO:0005789">
    <property type="term" value="C:endoplasmic reticulum membrane"/>
    <property type="evidence" value="ECO:0007669"/>
    <property type="project" value="TreeGrafter"/>
</dbReference>
<evidence type="ECO:0000313" key="12">
    <source>
        <dbReference type="EMBL" id="CEF65288.1"/>
    </source>
</evidence>
<dbReference type="OMA" id="WTEERIP"/>
<dbReference type="RefSeq" id="XP_024504489.1">
    <property type="nucleotide sequence ID" value="XM_024650743.1"/>
</dbReference>
<evidence type="ECO:0000256" key="10">
    <source>
        <dbReference type="ARBA" id="ARBA00023160"/>
    </source>
</evidence>
<dbReference type="GeneID" id="36377653"/>
<keyword evidence="13" id="KW-1185">Reference proteome</keyword>
<sequence length="288" mass="34634">MKPNFFYSILSKILSIPKFNGKEFVRILSSSKFLKKDSLKWTEERIPFVFQIVIIYIITIFILQKVMKNYEAFKLKIPLAIWNLFLSIYSTISVYYLFNDFFEYILKYNITGSWCILGDYDEGITGYYVWLFTVSKLFELFDTLFVVLKKKPLRFIHWYHHILTLIFIFFTYIQIPAFARWGVFLNTFVHSIMYFYYFVKSLNIKVPKFIPIIITSLQIIQFIMSCCGIINITYKRLFTQDFCHTSTFILSFAAVMDFSYLFLFINFFIHNYLIKYNISKVSKKLKQN</sequence>
<organism evidence="12">
    <name type="scientific">Strongyloides ratti</name>
    <name type="common">Parasitic roundworm</name>
    <dbReference type="NCBI Taxonomy" id="34506"/>
    <lineage>
        <taxon>Eukaryota</taxon>
        <taxon>Metazoa</taxon>
        <taxon>Ecdysozoa</taxon>
        <taxon>Nematoda</taxon>
        <taxon>Chromadorea</taxon>
        <taxon>Rhabditida</taxon>
        <taxon>Tylenchina</taxon>
        <taxon>Panagrolaimomorpha</taxon>
        <taxon>Strongyloidoidea</taxon>
        <taxon>Strongyloididae</taxon>
        <taxon>Strongyloides</taxon>
    </lineage>
</organism>
<keyword evidence="6 11" id="KW-0276">Fatty acid metabolism</keyword>
<keyword evidence="10 11" id="KW-0275">Fatty acid biosynthesis</keyword>
<dbReference type="GO" id="GO:0034625">
    <property type="term" value="P:fatty acid elongation, monounsaturated fatty acid"/>
    <property type="evidence" value="ECO:0007669"/>
    <property type="project" value="TreeGrafter"/>
</dbReference>
<feature type="transmembrane region" description="Helical" evidence="11">
    <location>
        <begin position="155"/>
        <end position="175"/>
    </location>
</feature>
<comment type="pathway">
    <text evidence="2">Lipid metabolism; fatty acid biosynthesis.</text>
</comment>
<keyword evidence="9 11" id="KW-0472">Membrane</keyword>
<gene>
    <name evidence="12 14 15" type="ORF">SRAE_1000354100</name>
</gene>
<evidence type="ECO:0000256" key="8">
    <source>
        <dbReference type="ARBA" id="ARBA00023098"/>
    </source>
</evidence>
<keyword evidence="8 11" id="KW-0443">Lipid metabolism</keyword>
<comment type="subcellular location">
    <subcellularLocation>
        <location evidence="1">Membrane</location>
        <topology evidence="1">Multi-pass membrane protein</topology>
    </subcellularLocation>
</comment>
<dbReference type="AlphaFoldDB" id="A0A090LB02"/>
<dbReference type="InterPro" id="IPR030457">
    <property type="entry name" value="ELO_CS"/>
</dbReference>
<dbReference type="OrthoDB" id="10259681at2759"/>
<dbReference type="PANTHER" id="PTHR11157:SF26">
    <property type="entry name" value="ELONGATION OF LONG CHAIN FATTY ACIDS PROTEIN 1"/>
    <property type="match status" value="1"/>
</dbReference>
<proteinExistence type="inferred from homology"/>
<evidence type="ECO:0000256" key="7">
    <source>
        <dbReference type="ARBA" id="ARBA00022989"/>
    </source>
</evidence>
<dbReference type="EC" id="2.3.1.199" evidence="11"/>
<dbReference type="PROSITE" id="PS01188">
    <property type="entry name" value="ELO"/>
    <property type="match status" value="1"/>
</dbReference>
<keyword evidence="5 11" id="KW-0812">Transmembrane</keyword>
<comment type="similarity">
    <text evidence="11">Belongs to the ELO family.</text>
</comment>
<dbReference type="EMBL" id="LN609528">
    <property type="protein sequence ID" value="CEF65288.1"/>
    <property type="molecule type" value="Genomic_DNA"/>
</dbReference>
<dbReference type="WBParaSite" id="SRAE_1000354100.1">
    <property type="protein sequence ID" value="SRAE_1000354100.1"/>
    <property type="gene ID" value="WBGene00260158"/>
</dbReference>
<feature type="transmembrane region" description="Helical" evidence="11">
    <location>
        <begin position="246"/>
        <end position="274"/>
    </location>
</feature>
<dbReference type="GO" id="GO:0034626">
    <property type="term" value="P:fatty acid elongation, polyunsaturated fatty acid"/>
    <property type="evidence" value="ECO:0007669"/>
    <property type="project" value="TreeGrafter"/>
</dbReference>
<dbReference type="GO" id="GO:0030148">
    <property type="term" value="P:sphingolipid biosynthetic process"/>
    <property type="evidence" value="ECO:0007669"/>
    <property type="project" value="TreeGrafter"/>
</dbReference>
<dbReference type="GO" id="GO:0019367">
    <property type="term" value="P:fatty acid elongation, saturated fatty acid"/>
    <property type="evidence" value="ECO:0007669"/>
    <property type="project" value="TreeGrafter"/>
</dbReference>
<evidence type="ECO:0000256" key="11">
    <source>
        <dbReference type="RuleBase" id="RU361115"/>
    </source>
</evidence>
<feature type="transmembrane region" description="Helical" evidence="11">
    <location>
        <begin position="127"/>
        <end position="148"/>
    </location>
</feature>
<name>A0A090LB02_STRRB</name>
<dbReference type="Proteomes" id="UP000035682">
    <property type="component" value="Unplaced"/>
</dbReference>
<dbReference type="UniPathway" id="UPA00094"/>
<feature type="transmembrane region" description="Helical" evidence="11">
    <location>
        <begin position="79"/>
        <end position="98"/>
    </location>
</feature>
<evidence type="ECO:0000313" key="13">
    <source>
        <dbReference type="Proteomes" id="UP000035682"/>
    </source>
</evidence>
<evidence type="ECO:0000256" key="6">
    <source>
        <dbReference type="ARBA" id="ARBA00022832"/>
    </source>
</evidence>
<evidence type="ECO:0000256" key="9">
    <source>
        <dbReference type="ARBA" id="ARBA00023136"/>
    </source>
</evidence>
<dbReference type="Pfam" id="PF01151">
    <property type="entry name" value="ELO"/>
    <property type="match status" value="1"/>
</dbReference>
<evidence type="ECO:0000256" key="1">
    <source>
        <dbReference type="ARBA" id="ARBA00004141"/>
    </source>
</evidence>
<keyword evidence="7 11" id="KW-1133">Transmembrane helix</keyword>
<feature type="transmembrane region" description="Helical" evidence="11">
    <location>
        <begin position="211"/>
        <end position="234"/>
    </location>
</feature>
<dbReference type="WormBase" id="SRAE_1000354100">
    <property type="protein sequence ID" value="SRP07619"/>
    <property type="gene ID" value="WBGene00260158"/>
</dbReference>
<comment type="catalytic activity">
    <reaction evidence="11">
        <text>a very-long-chain acyl-CoA + malonyl-CoA + H(+) = a very-long-chain 3-oxoacyl-CoA + CO2 + CoA</text>
        <dbReference type="Rhea" id="RHEA:32727"/>
        <dbReference type="ChEBI" id="CHEBI:15378"/>
        <dbReference type="ChEBI" id="CHEBI:16526"/>
        <dbReference type="ChEBI" id="CHEBI:57287"/>
        <dbReference type="ChEBI" id="CHEBI:57384"/>
        <dbReference type="ChEBI" id="CHEBI:90725"/>
        <dbReference type="ChEBI" id="CHEBI:90736"/>
        <dbReference type="EC" id="2.3.1.199"/>
    </reaction>
</comment>
<evidence type="ECO:0000313" key="14">
    <source>
        <dbReference type="WBParaSite" id="SRAE_1000354100.1"/>
    </source>
</evidence>